<accession>A0ABX0T4D1</accession>
<keyword evidence="4" id="KW-1185">Reference proteome</keyword>
<feature type="transmembrane region" description="Helical" evidence="2">
    <location>
        <begin position="169"/>
        <end position="190"/>
    </location>
</feature>
<keyword evidence="2" id="KW-0472">Membrane</keyword>
<organism evidence="3 4">
    <name type="scientific">Curtobacterium salicis</name>
    <dbReference type="NCBI Taxonomy" id="1779862"/>
    <lineage>
        <taxon>Bacteria</taxon>
        <taxon>Bacillati</taxon>
        <taxon>Actinomycetota</taxon>
        <taxon>Actinomycetes</taxon>
        <taxon>Micrococcales</taxon>
        <taxon>Microbacteriaceae</taxon>
        <taxon>Curtobacterium</taxon>
    </lineage>
</organism>
<dbReference type="EMBL" id="JAAOYO010000001">
    <property type="protein sequence ID" value="NII39758.1"/>
    <property type="molecule type" value="Genomic_DNA"/>
</dbReference>
<comment type="caution">
    <text evidence="3">The sequence shown here is derived from an EMBL/GenBank/DDBJ whole genome shotgun (WGS) entry which is preliminary data.</text>
</comment>
<protein>
    <submittedName>
        <fullName evidence="3">Uncharacterized protein</fullName>
    </submittedName>
</protein>
<proteinExistence type="predicted"/>
<evidence type="ECO:0000313" key="4">
    <source>
        <dbReference type="Proteomes" id="UP001318300"/>
    </source>
</evidence>
<keyword evidence="2" id="KW-1133">Transmembrane helix</keyword>
<keyword evidence="2" id="KW-0812">Transmembrane</keyword>
<evidence type="ECO:0000313" key="3">
    <source>
        <dbReference type="EMBL" id="NII39758.1"/>
    </source>
</evidence>
<reference evidence="3 4" key="1">
    <citation type="submission" date="2020-03" db="EMBL/GenBank/DDBJ databases">
        <title>Above-ground endophytic microbial communities from plants in different locations in the United States.</title>
        <authorList>
            <person name="Frank C."/>
        </authorList>
    </citation>
    <scope>NUCLEOTIDE SEQUENCE [LARGE SCALE GENOMIC DNA]</scope>
    <source>
        <strain evidence="3 4">WW7</strain>
    </source>
</reference>
<evidence type="ECO:0000256" key="1">
    <source>
        <dbReference type="SAM" id="MobiDB-lite"/>
    </source>
</evidence>
<dbReference type="Proteomes" id="UP001318300">
    <property type="component" value="Unassembled WGS sequence"/>
</dbReference>
<evidence type="ECO:0000256" key="2">
    <source>
        <dbReference type="SAM" id="Phobius"/>
    </source>
</evidence>
<sequence length="195" mass="21574">MSTADDHIAYVADKPRDLPSADELRARIPGWGSDLDLADRPSVPKLSREAGSATGAHWIRPEQQPGADGRERSIEHAHVTPVFGTAQPLSGLAGIVKRYAYRRFSEGRLAHWMLLVLGDRLDVATHRVTDALRGRPDRIIQETGIAAERADSPVGARLGSSRRDWRHGVLDPVVTMWPYLLIGGVAVWVVRRARR</sequence>
<feature type="region of interest" description="Disordered" evidence="1">
    <location>
        <begin position="45"/>
        <end position="72"/>
    </location>
</feature>
<name>A0ABX0T4D1_9MICO</name>
<dbReference type="RefSeq" id="WP_208385444.1">
    <property type="nucleotide sequence ID" value="NZ_JAAOYO010000001.1"/>
</dbReference>
<gene>
    <name evidence="3" type="ORF">E9228_000377</name>
</gene>